<keyword evidence="1" id="KW-0677">Repeat</keyword>
<dbReference type="SMART" id="SM00060">
    <property type="entry name" value="FN3"/>
    <property type="match status" value="1"/>
</dbReference>
<evidence type="ECO:0000259" key="4">
    <source>
        <dbReference type="PROSITE" id="PS50835"/>
    </source>
</evidence>
<dbReference type="GO" id="GO:0050808">
    <property type="term" value="P:synapse organization"/>
    <property type="evidence" value="ECO:0007669"/>
    <property type="project" value="TreeGrafter"/>
</dbReference>
<sequence length="533" mass="59091">MTLSLSHSGSPWGDDYYHDTLDPEETLPTITSTSQTLAVMVGDPVLLPCDVHNLGTISLSWRRGVETLWVLKKQPEGPLLQGGNLPGPAHGASLTLDEVVPEDNGMYMCMANNGVGKPATATVTLSVMHPPKVWAENEEVFSGVTYDATLACYVDAEPPPQVKWYRVGDIPVDPLRLIRTVNPKMRYSLQFDHVNLDDFGDYTCNATNMMGNSSTVIRLSGRPKPVRFTSSNQGKMETNYTLVWQVESYAPILSYNVAYRNESGMEEQWVNFTVPGTTSSSIYHSMSHTFNQLEPGASYSVQVTAKNEFGECDNNETFTFTTFDPTITYSPEGDQAEEKDTILVIDLLQGVVSEVVGVNESQATPMSGVDDADSSDDPSRMMGSVTEGEQVHKKKVPNAGKRPPTNCPGWWRSPCTRLRAVAAVRETTKTMTCKNEKDSDLFRHFLGEKLLKKTFDKDTFPNKAMRELFIKYNTSIPSSAAVECMFSMGKDVLRPKRSRMSDKNFEMLAVRRIVFIPGLEMYITGDAGDLPIA</sequence>
<dbReference type="PROSITE" id="PS50853">
    <property type="entry name" value="FN3"/>
    <property type="match status" value="1"/>
</dbReference>
<dbReference type="CDD" id="cd00063">
    <property type="entry name" value="FN3"/>
    <property type="match status" value="1"/>
</dbReference>
<dbReference type="SMART" id="SM00409">
    <property type="entry name" value="IG"/>
    <property type="match status" value="2"/>
</dbReference>
<dbReference type="InterPro" id="IPR003961">
    <property type="entry name" value="FN3_dom"/>
</dbReference>
<dbReference type="InterPro" id="IPR007110">
    <property type="entry name" value="Ig-like_dom"/>
</dbReference>
<protein>
    <submittedName>
        <fullName evidence="6">Hemicentin-1-like 1</fullName>
    </submittedName>
</protein>
<dbReference type="Pfam" id="PF00041">
    <property type="entry name" value="fn3"/>
    <property type="match status" value="1"/>
</dbReference>
<keyword evidence="7" id="KW-1185">Reference proteome</keyword>
<name>A0A8J5MYL7_HOMAM</name>
<dbReference type="PANTHER" id="PTHR45080:SF33">
    <property type="entry name" value="IG-LIKE DOMAIN-CONTAINING PROTEIN"/>
    <property type="match status" value="1"/>
</dbReference>
<dbReference type="EMBL" id="JAHLQT010020073">
    <property type="protein sequence ID" value="KAG7168351.1"/>
    <property type="molecule type" value="Genomic_DNA"/>
</dbReference>
<dbReference type="GO" id="GO:0005886">
    <property type="term" value="C:plasma membrane"/>
    <property type="evidence" value="ECO:0007669"/>
    <property type="project" value="TreeGrafter"/>
</dbReference>
<dbReference type="InterPro" id="IPR013098">
    <property type="entry name" value="Ig_I-set"/>
</dbReference>
<dbReference type="AlphaFoldDB" id="A0A8J5MYL7"/>
<dbReference type="CDD" id="cd00096">
    <property type="entry name" value="Ig"/>
    <property type="match status" value="1"/>
</dbReference>
<comment type="caution">
    <text evidence="6">The sequence shown here is derived from an EMBL/GenBank/DDBJ whole genome shotgun (WGS) entry which is preliminary data.</text>
</comment>
<dbReference type="InterPro" id="IPR050958">
    <property type="entry name" value="Cell_Adh-Cytoskel_Orgn"/>
</dbReference>
<dbReference type="InterPro" id="IPR003599">
    <property type="entry name" value="Ig_sub"/>
</dbReference>
<dbReference type="Pfam" id="PF07679">
    <property type="entry name" value="I-set"/>
    <property type="match status" value="1"/>
</dbReference>
<evidence type="ECO:0000313" key="6">
    <source>
        <dbReference type="EMBL" id="KAG7168351.1"/>
    </source>
</evidence>
<dbReference type="GO" id="GO:0030424">
    <property type="term" value="C:axon"/>
    <property type="evidence" value="ECO:0007669"/>
    <property type="project" value="TreeGrafter"/>
</dbReference>
<dbReference type="InterPro" id="IPR036116">
    <property type="entry name" value="FN3_sf"/>
</dbReference>
<dbReference type="InterPro" id="IPR003598">
    <property type="entry name" value="Ig_sub2"/>
</dbReference>
<dbReference type="SUPFAM" id="SSF48726">
    <property type="entry name" value="Immunoglobulin"/>
    <property type="match status" value="2"/>
</dbReference>
<evidence type="ECO:0000256" key="3">
    <source>
        <dbReference type="SAM" id="MobiDB-lite"/>
    </source>
</evidence>
<dbReference type="PANTHER" id="PTHR45080">
    <property type="entry name" value="CONTACTIN 5"/>
    <property type="match status" value="1"/>
</dbReference>
<dbReference type="InterPro" id="IPR036179">
    <property type="entry name" value="Ig-like_dom_sf"/>
</dbReference>
<organism evidence="6 7">
    <name type="scientific">Homarus americanus</name>
    <name type="common">American lobster</name>
    <dbReference type="NCBI Taxonomy" id="6706"/>
    <lineage>
        <taxon>Eukaryota</taxon>
        <taxon>Metazoa</taxon>
        <taxon>Ecdysozoa</taxon>
        <taxon>Arthropoda</taxon>
        <taxon>Crustacea</taxon>
        <taxon>Multicrustacea</taxon>
        <taxon>Malacostraca</taxon>
        <taxon>Eumalacostraca</taxon>
        <taxon>Eucarida</taxon>
        <taxon>Decapoda</taxon>
        <taxon>Pleocyemata</taxon>
        <taxon>Astacidea</taxon>
        <taxon>Nephropoidea</taxon>
        <taxon>Nephropidae</taxon>
        <taxon>Homarus</taxon>
    </lineage>
</organism>
<dbReference type="InterPro" id="IPR013783">
    <property type="entry name" value="Ig-like_fold"/>
</dbReference>
<dbReference type="Pfam" id="PF13927">
    <property type="entry name" value="Ig_3"/>
    <property type="match status" value="1"/>
</dbReference>
<gene>
    <name evidence="6" type="primary">Hmcn1-L1</name>
    <name evidence="6" type="ORF">Hamer_G002377</name>
</gene>
<keyword evidence="2" id="KW-0393">Immunoglobulin domain</keyword>
<feature type="domain" description="Ig-like" evidence="4">
    <location>
        <begin position="28"/>
        <end position="126"/>
    </location>
</feature>
<dbReference type="GO" id="GO:0008046">
    <property type="term" value="F:axon guidance receptor activity"/>
    <property type="evidence" value="ECO:0007669"/>
    <property type="project" value="TreeGrafter"/>
</dbReference>
<dbReference type="Gene3D" id="2.60.40.10">
    <property type="entry name" value="Immunoglobulins"/>
    <property type="match status" value="3"/>
</dbReference>
<dbReference type="GO" id="GO:0007156">
    <property type="term" value="P:homophilic cell adhesion via plasma membrane adhesion molecules"/>
    <property type="evidence" value="ECO:0007669"/>
    <property type="project" value="TreeGrafter"/>
</dbReference>
<evidence type="ECO:0000313" key="7">
    <source>
        <dbReference type="Proteomes" id="UP000747542"/>
    </source>
</evidence>
<dbReference type="SUPFAM" id="SSF49265">
    <property type="entry name" value="Fibronectin type III"/>
    <property type="match status" value="1"/>
</dbReference>
<dbReference type="SMART" id="SM00408">
    <property type="entry name" value="IGc2"/>
    <property type="match status" value="2"/>
</dbReference>
<proteinExistence type="predicted"/>
<reference evidence="6" key="1">
    <citation type="journal article" date="2021" name="Sci. Adv.">
        <title>The American lobster genome reveals insights on longevity, neural, and immune adaptations.</title>
        <authorList>
            <person name="Polinski J.M."/>
            <person name="Zimin A.V."/>
            <person name="Clark K.F."/>
            <person name="Kohn A.B."/>
            <person name="Sadowski N."/>
            <person name="Timp W."/>
            <person name="Ptitsyn A."/>
            <person name="Khanna P."/>
            <person name="Romanova D.Y."/>
            <person name="Williams P."/>
            <person name="Greenwood S.J."/>
            <person name="Moroz L.L."/>
            <person name="Walt D.R."/>
            <person name="Bodnar A.G."/>
        </authorList>
    </citation>
    <scope>NUCLEOTIDE SEQUENCE</scope>
    <source>
        <strain evidence="6">GMGI-L3</strain>
    </source>
</reference>
<feature type="region of interest" description="Disordered" evidence="3">
    <location>
        <begin position="361"/>
        <end position="407"/>
    </location>
</feature>
<dbReference type="Proteomes" id="UP000747542">
    <property type="component" value="Unassembled WGS sequence"/>
</dbReference>
<feature type="domain" description="Fibronectin type-III" evidence="5">
    <location>
        <begin position="222"/>
        <end position="325"/>
    </location>
</feature>
<dbReference type="GO" id="GO:0043025">
    <property type="term" value="C:neuronal cell body"/>
    <property type="evidence" value="ECO:0007669"/>
    <property type="project" value="TreeGrafter"/>
</dbReference>
<evidence type="ECO:0000256" key="1">
    <source>
        <dbReference type="ARBA" id="ARBA00022737"/>
    </source>
</evidence>
<dbReference type="PROSITE" id="PS50835">
    <property type="entry name" value="IG_LIKE"/>
    <property type="match status" value="2"/>
</dbReference>
<evidence type="ECO:0000256" key="2">
    <source>
        <dbReference type="ARBA" id="ARBA00023319"/>
    </source>
</evidence>
<feature type="domain" description="Ig-like" evidence="4">
    <location>
        <begin position="131"/>
        <end position="220"/>
    </location>
</feature>
<accession>A0A8J5MYL7</accession>
<evidence type="ECO:0000259" key="5">
    <source>
        <dbReference type="PROSITE" id="PS50853"/>
    </source>
</evidence>